<gene>
    <name evidence="11" type="ORF">K8N75_11085</name>
</gene>
<evidence type="ECO:0000256" key="2">
    <source>
        <dbReference type="ARBA" id="ARBA00007910"/>
    </source>
</evidence>
<dbReference type="InterPro" id="IPR011306">
    <property type="entry name" value="Prd_NiFe_hyd_3_EhaA"/>
</dbReference>
<dbReference type="AlphaFoldDB" id="A0A8T5V3Y4"/>
<feature type="transmembrane region" description="Helical" evidence="10">
    <location>
        <begin position="6"/>
        <end position="30"/>
    </location>
</feature>
<evidence type="ECO:0000256" key="3">
    <source>
        <dbReference type="ARBA" id="ARBA00011090"/>
    </source>
</evidence>
<dbReference type="RefSeq" id="WP_223792128.1">
    <property type="nucleotide sequence ID" value="NZ_JAIOUQ010000013.1"/>
</dbReference>
<evidence type="ECO:0000256" key="1">
    <source>
        <dbReference type="ARBA" id="ARBA00004651"/>
    </source>
</evidence>
<accession>A0A8T5V3Y4</accession>
<evidence type="ECO:0000256" key="5">
    <source>
        <dbReference type="ARBA" id="ARBA00022475"/>
    </source>
</evidence>
<keyword evidence="5" id="KW-1003">Cell membrane</keyword>
<evidence type="ECO:0000313" key="11">
    <source>
        <dbReference type="EMBL" id="MBZ2166581.1"/>
    </source>
</evidence>
<dbReference type="Proteomes" id="UP000825933">
    <property type="component" value="Unassembled WGS sequence"/>
</dbReference>
<dbReference type="EMBL" id="JAIOUQ010000013">
    <property type="protein sequence ID" value="MBZ2166581.1"/>
    <property type="molecule type" value="Genomic_DNA"/>
</dbReference>
<dbReference type="GO" id="GO:0005886">
    <property type="term" value="C:plasma membrane"/>
    <property type="evidence" value="ECO:0007669"/>
    <property type="project" value="UniProtKB-SubCell"/>
</dbReference>
<evidence type="ECO:0000256" key="10">
    <source>
        <dbReference type="SAM" id="Phobius"/>
    </source>
</evidence>
<evidence type="ECO:0000313" key="12">
    <source>
        <dbReference type="Proteomes" id="UP000825933"/>
    </source>
</evidence>
<dbReference type="Pfam" id="PF17367">
    <property type="entry name" value="NiFe_hyd_3_EhaA"/>
    <property type="match status" value="1"/>
</dbReference>
<sequence>MIIHANVLITIASYILAVVSAIIVGLILRIPILPKRPMRHSWTISLIFPTSIIALGLTAILFKLGYEGLLVAVVMGVVSAIFAKYFLERLLPKPQMEESN</sequence>
<evidence type="ECO:0000256" key="6">
    <source>
        <dbReference type="ARBA" id="ARBA00022692"/>
    </source>
</evidence>
<proteinExistence type="inferred from homology"/>
<feature type="transmembrane region" description="Helical" evidence="10">
    <location>
        <begin position="68"/>
        <end position="87"/>
    </location>
</feature>
<keyword evidence="6 10" id="KW-0812">Transmembrane</keyword>
<reference evidence="12" key="1">
    <citation type="journal article" date="2022" name="Microbiol. Resour. Announc.">
        <title>Draft Genome Sequence of a Methanogenic Archaeon from West Spitsbergen Permafrost.</title>
        <authorList>
            <person name="Trubitsyn V."/>
            <person name="Rivkina E."/>
            <person name="Shcherbakova V."/>
        </authorList>
    </citation>
    <scope>NUCLEOTIDE SEQUENCE [LARGE SCALE GENOMIC DNA]</scope>
    <source>
        <strain evidence="12">VT</strain>
    </source>
</reference>
<keyword evidence="12" id="KW-1185">Reference proteome</keyword>
<comment type="subunit">
    <text evidence="3">Putative multisubunit membrane-bound [NiFe]-hydrogenase eha is composed of at least 20 subunits.</text>
</comment>
<comment type="function">
    <text evidence="9">One of the integral membrane subunits of multisubunit membrane-bound [NiFe]-hydrogenase eha. Eha is predicted to form large electron transfer complex and might catalyze energy-driven reduction of low-potential redox carriers.</text>
</comment>
<name>A0A8T5V3Y4_9EURY</name>
<evidence type="ECO:0000256" key="4">
    <source>
        <dbReference type="ARBA" id="ARBA00020465"/>
    </source>
</evidence>
<feature type="transmembrane region" description="Helical" evidence="10">
    <location>
        <begin position="42"/>
        <end position="62"/>
    </location>
</feature>
<evidence type="ECO:0000256" key="9">
    <source>
        <dbReference type="ARBA" id="ARBA00024740"/>
    </source>
</evidence>
<protein>
    <recommendedName>
        <fullName evidence="4">Probable [NiFe]-hydrogenase-type-3 Eha complex membrane subunit A</fullName>
    </recommendedName>
</protein>
<comment type="similarity">
    <text evidence="2">Belongs to the EhaA family.</text>
</comment>
<evidence type="ECO:0000256" key="8">
    <source>
        <dbReference type="ARBA" id="ARBA00023136"/>
    </source>
</evidence>
<keyword evidence="8 10" id="KW-0472">Membrane</keyword>
<keyword evidence="7 10" id="KW-1133">Transmembrane helix</keyword>
<organism evidence="11 12">
    <name type="scientific">Methanobacterium spitsbergense</name>
    <dbReference type="NCBI Taxonomy" id="2874285"/>
    <lineage>
        <taxon>Archaea</taxon>
        <taxon>Methanobacteriati</taxon>
        <taxon>Methanobacteriota</taxon>
        <taxon>Methanomada group</taxon>
        <taxon>Methanobacteria</taxon>
        <taxon>Methanobacteriales</taxon>
        <taxon>Methanobacteriaceae</taxon>
        <taxon>Methanobacterium</taxon>
    </lineage>
</organism>
<comment type="caution">
    <text evidence="11">The sequence shown here is derived from an EMBL/GenBank/DDBJ whole genome shotgun (WGS) entry which is preliminary data.</text>
</comment>
<comment type="subcellular location">
    <subcellularLocation>
        <location evidence="1">Cell membrane</location>
        <topology evidence="1">Multi-pass membrane protein</topology>
    </subcellularLocation>
</comment>
<evidence type="ECO:0000256" key="7">
    <source>
        <dbReference type="ARBA" id="ARBA00022989"/>
    </source>
</evidence>